<evidence type="ECO:0000313" key="2">
    <source>
        <dbReference type="EMBL" id="KAG9395021.1"/>
    </source>
</evidence>
<feature type="compositionally biased region" description="Low complexity" evidence="1">
    <location>
        <begin position="541"/>
        <end position="577"/>
    </location>
</feature>
<comment type="caution">
    <text evidence="2">The sequence shown here is derived from an EMBL/GenBank/DDBJ whole genome shotgun (WGS) entry which is preliminary data.</text>
</comment>
<evidence type="ECO:0000256" key="1">
    <source>
        <dbReference type="SAM" id="MobiDB-lite"/>
    </source>
</evidence>
<feature type="compositionally biased region" description="Basic and acidic residues" evidence="1">
    <location>
        <begin position="296"/>
        <end position="312"/>
    </location>
</feature>
<keyword evidence="3" id="KW-1185">Reference proteome</keyword>
<feature type="region of interest" description="Disordered" evidence="1">
    <location>
        <begin position="657"/>
        <end position="690"/>
    </location>
</feature>
<feature type="compositionally biased region" description="Pro residues" evidence="1">
    <location>
        <begin position="126"/>
        <end position="136"/>
    </location>
</feature>
<feature type="region of interest" description="Disordered" evidence="1">
    <location>
        <begin position="241"/>
        <end position="407"/>
    </location>
</feature>
<feature type="compositionally biased region" description="Acidic residues" evidence="1">
    <location>
        <begin position="274"/>
        <end position="287"/>
    </location>
</feature>
<dbReference type="EMBL" id="JAHDYR010000012">
    <property type="protein sequence ID" value="KAG9395021.1"/>
    <property type="molecule type" value="Genomic_DNA"/>
</dbReference>
<feature type="compositionally biased region" description="Basic and acidic residues" evidence="1">
    <location>
        <begin position="668"/>
        <end position="680"/>
    </location>
</feature>
<feature type="compositionally biased region" description="Basic and acidic residues" evidence="1">
    <location>
        <begin position="93"/>
        <end position="110"/>
    </location>
</feature>
<feature type="region of interest" description="Disordered" evidence="1">
    <location>
        <begin position="1"/>
        <end position="204"/>
    </location>
</feature>
<reference evidence="2" key="1">
    <citation type="submission" date="2021-05" db="EMBL/GenBank/DDBJ databases">
        <title>A free-living protist that lacks canonical eukaryotic 1 DNA replication and segregation systems.</title>
        <authorList>
            <person name="Salas-Leiva D.E."/>
            <person name="Tromer E.C."/>
            <person name="Curtis B.A."/>
            <person name="Jerlstrom-Hultqvist J."/>
            <person name="Kolisko M."/>
            <person name="Yi Z."/>
            <person name="Salas-Leiva J.S."/>
            <person name="Gallot-Lavallee L."/>
            <person name="Kops G.J.P.L."/>
            <person name="Archibald J.M."/>
            <person name="Simpson A.G.B."/>
            <person name="Roger A.J."/>
        </authorList>
    </citation>
    <scope>NUCLEOTIDE SEQUENCE</scope>
    <source>
        <strain evidence="2">BICM</strain>
    </source>
</reference>
<feature type="compositionally biased region" description="Polar residues" evidence="1">
    <location>
        <begin position="383"/>
        <end position="399"/>
    </location>
</feature>
<dbReference type="AlphaFoldDB" id="A0A8J6E316"/>
<organism evidence="2 3">
    <name type="scientific">Carpediemonas membranifera</name>
    <dbReference type="NCBI Taxonomy" id="201153"/>
    <lineage>
        <taxon>Eukaryota</taxon>
        <taxon>Metamonada</taxon>
        <taxon>Carpediemonas-like organisms</taxon>
        <taxon>Carpediemonas</taxon>
    </lineage>
</organism>
<sequence length="690" mass="76169">MFRLKTKTKVKDSHRKSHSSSKTVVERNASAGALKYDDYGRPTSVTKNREHAHHGSSNKLLDAIVDPVPRPSSHRKHGREHTGSSSRSRSSHGRRDDRTPREHTSREHTPREHRHHRPLEDSAGPPSRPAPVPEPPVVVETTPAPAERKKIVVQSEPDPTPGPVRTDPRPSPDTPMAADQTPQIRSQPHPLASSPVEEVEAEPEILVEEPAPILDSHQPVLPHSPEPAVSPVVERTRALALADPMPASQPLRRKTPSTGELRPVHVPHRPAPPSDEDEDEEDEEAGEVFDHTSPQRPERIQPRRWYEHRDDASSYGLAAAEQRDDPTRVELQESHLSDSTASAELGLPDPRFDSGPETSDYAPQDPPRWRPKPVPALPRQAPPSAQQRARSPRGLNSPTADLDRAEFPEQDMAERLFRRGQAAFDRHMAWMSEMLAREKDILAAAPRTHVALPHTRPVSLAGLPSDIRNTIDFQYQQSPTQYINPSMRHTNAHATTRAEAMPESEVTGIPAIDGARLSQFKPMARPVSATRQRAGSRTMPRRPQSAASVASVPAPRARPVDVAPPRRARPASSMGSARRADHGRPRARSQGDVRMAPQPEVPRISMKLARSPDRPLETKTSPRRHTGGGLVAPSVQPRRANLRTVASEGAVVRDSGYASGRGYARQQPHVERAARIPGNRDDDEGELYGV</sequence>
<feature type="region of interest" description="Disordered" evidence="1">
    <location>
        <begin position="524"/>
        <end position="640"/>
    </location>
</feature>
<evidence type="ECO:0000313" key="3">
    <source>
        <dbReference type="Proteomes" id="UP000717585"/>
    </source>
</evidence>
<feature type="compositionally biased region" description="Basic residues" evidence="1">
    <location>
        <begin position="1"/>
        <end position="19"/>
    </location>
</feature>
<feature type="compositionally biased region" description="Basic and acidic residues" evidence="1">
    <location>
        <begin position="321"/>
        <end position="336"/>
    </location>
</feature>
<name>A0A8J6E316_9EUKA</name>
<dbReference type="Proteomes" id="UP000717585">
    <property type="component" value="Unassembled WGS sequence"/>
</dbReference>
<proteinExistence type="predicted"/>
<protein>
    <submittedName>
        <fullName evidence="2">Uncharacterized protein</fullName>
    </submittedName>
</protein>
<feature type="compositionally biased region" description="Acidic residues" evidence="1">
    <location>
        <begin position="681"/>
        <end position="690"/>
    </location>
</feature>
<gene>
    <name evidence="2" type="ORF">J8273_0233</name>
</gene>
<accession>A0A8J6E316</accession>